<evidence type="ECO:0000313" key="2">
    <source>
        <dbReference type="EMBL" id="KAJ1363272.1"/>
    </source>
</evidence>
<name>A0AAD5MRH6_PARTN</name>
<feature type="compositionally biased region" description="Basic and acidic residues" evidence="1">
    <location>
        <begin position="1"/>
        <end position="17"/>
    </location>
</feature>
<comment type="caution">
    <text evidence="2">The sequence shown here is derived from an EMBL/GenBank/DDBJ whole genome shotgun (WGS) entry which is preliminary data.</text>
</comment>
<gene>
    <name evidence="2" type="ORF">KIN20_023103</name>
</gene>
<protein>
    <submittedName>
        <fullName evidence="2">Uncharacterized protein</fullName>
    </submittedName>
</protein>
<organism evidence="2 3">
    <name type="scientific">Parelaphostrongylus tenuis</name>
    <name type="common">Meningeal worm</name>
    <dbReference type="NCBI Taxonomy" id="148309"/>
    <lineage>
        <taxon>Eukaryota</taxon>
        <taxon>Metazoa</taxon>
        <taxon>Ecdysozoa</taxon>
        <taxon>Nematoda</taxon>
        <taxon>Chromadorea</taxon>
        <taxon>Rhabditida</taxon>
        <taxon>Rhabditina</taxon>
        <taxon>Rhabditomorpha</taxon>
        <taxon>Strongyloidea</taxon>
        <taxon>Metastrongylidae</taxon>
        <taxon>Parelaphostrongylus</taxon>
    </lineage>
</organism>
<accession>A0AAD5MRH6</accession>
<keyword evidence="3" id="KW-1185">Reference proteome</keyword>
<reference evidence="2" key="1">
    <citation type="submission" date="2021-06" db="EMBL/GenBank/DDBJ databases">
        <title>Parelaphostrongylus tenuis whole genome reference sequence.</title>
        <authorList>
            <person name="Garwood T.J."/>
            <person name="Larsen P.A."/>
            <person name="Fountain-Jones N.M."/>
            <person name="Garbe J.R."/>
            <person name="Macchietto M.G."/>
            <person name="Kania S.A."/>
            <person name="Gerhold R.W."/>
            <person name="Richards J.E."/>
            <person name="Wolf T.M."/>
        </authorList>
    </citation>
    <scope>NUCLEOTIDE SEQUENCE</scope>
    <source>
        <strain evidence="2">MNPRO001-30</strain>
        <tissue evidence="2">Meninges</tissue>
    </source>
</reference>
<dbReference type="Proteomes" id="UP001196413">
    <property type="component" value="Unassembled WGS sequence"/>
</dbReference>
<dbReference type="AlphaFoldDB" id="A0AAD5MRH6"/>
<evidence type="ECO:0000313" key="3">
    <source>
        <dbReference type="Proteomes" id="UP001196413"/>
    </source>
</evidence>
<proteinExistence type="predicted"/>
<dbReference type="EMBL" id="JAHQIW010004657">
    <property type="protein sequence ID" value="KAJ1363272.1"/>
    <property type="molecule type" value="Genomic_DNA"/>
</dbReference>
<evidence type="ECO:0000256" key="1">
    <source>
        <dbReference type="SAM" id="MobiDB-lite"/>
    </source>
</evidence>
<sequence>MLESNHHHGRQSRKEQTNGKCAGVRTIRGNEQPKHLSVQLKIKIIALQRPAGTVAASWRAMEKIILYHYLDFFHNHVLLLSYE</sequence>
<feature type="region of interest" description="Disordered" evidence="1">
    <location>
        <begin position="1"/>
        <end position="28"/>
    </location>
</feature>